<feature type="domain" description="ChsH2 C-terminal OB-fold" evidence="2">
    <location>
        <begin position="394"/>
        <end position="455"/>
    </location>
</feature>
<dbReference type="InterPro" id="IPR013747">
    <property type="entry name" value="ACP_syn_III_C"/>
</dbReference>
<evidence type="ECO:0000313" key="5">
    <source>
        <dbReference type="Proteomes" id="UP000004030"/>
    </source>
</evidence>
<dbReference type="GO" id="GO:0016746">
    <property type="term" value="F:acyltransferase activity"/>
    <property type="evidence" value="ECO:0007669"/>
    <property type="project" value="UniProtKB-KW"/>
</dbReference>
<keyword evidence="5" id="KW-1185">Reference proteome</keyword>
<organism evidence="4 5">
    <name type="scientific">Novosphingobium pentaromativorans US6-1</name>
    <dbReference type="NCBI Taxonomy" id="1088721"/>
    <lineage>
        <taxon>Bacteria</taxon>
        <taxon>Pseudomonadati</taxon>
        <taxon>Pseudomonadota</taxon>
        <taxon>Alphaproteobacteria</taxon>
        <taxon>Sphingomonadales</taxon>
        <taxon>Sphingomonadaceae</taxon>
        <taxon>Novosphingobium</taxon>
    </lineage>
</organism>
<dbReference type="KEGG" id="npn:JI59_21580"/>
<dbReference type="PANTHER" id="PTHR34075:SF5">
    <property type="entry name" value="BLR3430 PROTEIN"/>
    <property type="match status" value="1"/>
</dbReference>
<gene>
    <name evidence="4" type="ORF">NSU_3485</name>
</gene>
<dbReference type="Pfam" id="PF01796">
    <property type="entry name" value="OB_ChsH2_C"/>
    <property type="match status" value="1"/>
</dbReference>
<dbReference type="SUPFAM" id="SSF53901">
    <property type="entry name" value="Thiolase-like"/>
    <property type="match status" value="2"/>
</dbReference>
<dbReference type="RefSeq" id="WP_007014393.1">
    <property type="nucleotide sequence ID" value="NZ_AGFM01000055.1"/>
</dbReference>
<dbReference type="InterPro" id="IPR052513">
    <property type="entry name" value="Thioester_dehydratase-like"/>
</dbReference>
<dbReference type="Gene3D" id="3.40.47.10">
    <property type="match status" value="2"/>
</dbReference>
<evidence type="ECO:0000313" key="4">
    <source>
        <dbReference type="EMBL" id="EHJ59602.1"/>
    </source>
</evidence>
<dbReference type="PANTHER" id="PTHR34075">
    <property type="entry name" value="BLR3430 PROTEIN"/>
    <property type="match status" value="1"/>
</dbReference>
<evidence type="ECO:0000259" key="2">
    <source>
        <dbReference type="Pfam" id="PF01796"/>
    </source>
</evidence>
<comment type="caution">
    <text evidence="4">The sequence shown here is derived from an EMBL/GenBank/DDBJ whole genome shotgun (WGS) entry which is preliminary data.</text>
</comment>
<proteinExistence type="predicted"/>
<dbReference type="SUPFAM" id="SSF50249">
    <property type="entry name" value="Nucleic acid-binding proteins"/>
    <property type="match status" value="1"/>
</dbReference>
<dbReference type="CDD" id="cd00827">
    <property type="entry name" value="init_cond_enzymes"/>
    <property type="match status" value="1"/>
</dbReference>
<feature type="domain" description="Beta-ketoacyl-[acyl-carrier-protein] synthase III C-terminal" evidence="3">
    <location>
        <begin position="214"/>
        <end position="292"/>
    </location>
</feature>
<dbReference type="eggNOG" id="COG3425">
    <property type="taxonomic scope" value="Bacteria"/>
</dbReference>
<dbReference type="InterPro" id="IPR002878">
    <property type="entry name" value="ChsH2_C"/>
</dbReference>
<evidence type="ECO:0000256" key="1">
    <source>
        <dbReference type="ARBA" id="ARBA00022679"/>
    </source>
</evidence>
<dbReference type="InterPro" id="IPR016039">
    <property type="entry name" value="Thiolase-like"/>
</dbReference>
<dbReference type="AlphaFoldDB" id="G6EGF1"/>
<reference evidence="4 5" key="1">
    <citation type="journal article" date="2012" name="J. Bacteriol.">
        <title>Genome sequence of benzo(a)pyrene-degrading bacterium Novosphingobium pentaromativorans US6-1.</title>
        <authorList>
            <person name="Luo Y.R."/>
            <person name="Kang S.G."/>
            <person name="Kim S.J."/>
            <person name="Kim M.R."/>
            <person name="Li N."/>
            <person name="Lee J.H."/>
            <person name="Kwon K.K."/>
        </authorList>
    </citation>
    <scope>NUCLEOTIDE SEQUENCE [LARGE SCALE GENOMIC DNA]</scope>
    <source>
        <strain evidence="4 5">US6-1</strain>
    </source>
</reference>
<dbReference type="OrthoDB" id="8771453at2"/>
<dbReference type="eggNOG" id="COG1545">
    <property type="taxonomic scope" value="Bacteria"/>
</dbReference>
<evidence type="ECO:0000259" key="3">
    <source>
        <dbReference type="Pfam" id="PF08541"/>
    </source>
</evidence>
<dbReference type="PATRIC" id="fig|1088721.3.peg.3439"/>
<dbReference type="EMBL" id="AGFM01000055">
    <property type="protein sequence ID" value="EHJ59602.1"/>
    <property type="molecule type" value="Genomic_DNA"/>
</dbReference>
<sequence>MADIGISALGAYVPRLRIDRAAIASAHRWMAPSLKGQAKGSRAFASWDEDAVTMAVEAGLGALSHFDKKIASLTLASTNLPFDDLLNASIVAEALHLPASLRAQDVGHSQRGGTSALLAGLEGLSAQAALVIASDAPRARPASVAELTNGAAAAAFVLDSENLIARFLGGASRSDYFVDHFRAAGSDYDYNWEERWIRDEGYGKLVPVAVGQALDNCSLSIGEVQHLVLAATNKAVPTALAKKIGFDGVIADQLAAQCGNAGSAHPLLMLADTIDRAAVGDTIMVIGFGQGVDVLLFQKTAEPANKGLVAATMDDGLVTRDYLRLATFAGAFTPEWGMRAETDQKTMLTEAWRANEQVTGFRAGKCRSCGTVQFPQLPYCVNPECNRPADYEQVAMSGVRGRVVTVTADWLNFYRNPPLYVGFVQFDNGARVLMEMVDGPDEGIEIGERVRMAFRIKELDSQRGYRRYFWKAIPMKDEQHV</sequence>
<dbReference type="InterPro" id="IPR012340">
    <property type="entry name" value="NA-bd_OB-fold"/>
</dbReference>
<dbReference type="Pfam" id="PF08541">
    <property type="entry name" value="ACP_syn_III_C"/>
    <property type="match status" value="1"/>
</dbReference>
<protein>
    <submittedName>
        <fullName evidence="4">Uncharacterized protein</fullName>
    </submittedName>
</protein>
<keyword evidence="1" id="KW-0808">Transferase</keyword>
<accession>G6EGF1</accession>
<dbReference type="Proteomes" id="UP000004030">
    <property type="component" value="Unassembled WGS sequence"/>
</dbReference>
<name>G6EGF1_9SPHN</name>